<dbReference type="PANTHER" id="PTHR30069:SF29">
    <property type="entry name" value="HEMOGLOBIN AND HEMOGLOBIN-HAPTOGLOBIN-BINDING PROTEIN 1-RELATED"/>
    <property type="match status" value="1"/>
</dbReference>
<evidence type="ECO:0000313" key="12">
    <source>
        <dbReference type="EMBL" id="MCO6026102.1"/>
    </source>
</evidence>
<evidence type="ECO:0000256" key="3">
    <source>
        <dbReference type="ARBA" id="ARBA00022452"/>
    </source>
</evidence>
<comment type="caution">
    <text evidence="12">The sequence shown here is derived from an EMBL/GenBank/DDBJ whole genome shotgun (WGS) entry which is preliminary data.</text>
</comment>
<dbReference type="EMBL" id="JAMXLY010000039">
    <property type="protein sequence ID" value="MCO6026102.1"/>
    <property type="molecule type" value="Genomic_DNA"/>
</dbReference>
<dbReference type="Gene3D" id="2.170.130.10">
    <property type="entry name" value="TonB-dependent receptor, plug domain"/>
    <property type="match status" value="1"/>
</dbReference>
<dbReference type="PANTHER" id="PTHR30069">
    <property type="entry name" value="TONB-DEPENDENT OUTER MEMBRANE RECEPTOR"/>
    <property type="match status" value="1"/>
</dbReference>
<keyword evidence="7" id="KW-0998">Cell outer membrane</keyword>
<dbReference type="Pfam" id="PF07715">
    <property type="entry name" value="Plug"/>
    <property type="match status" value="1"/>
</dbReference>
<reference evidence="12 13" key="1">
    <citation type="submission" date="2022-06" db="EMBL/GenBank/DDBJ databases">
        <title>A taxonomic note on the genus Prevotella: Description of four novel genera and emended description of the genera Hallella and Xylanibacter.</title>
        <authorList>
            <person name="Hitch T.C.A."/>
        </authorList>
    </citation>
    <scope>NUCLEOTIDE SEQUENCE [LARGE SCALE GENOMIC DNA]</scope>
    <source>
        <strain evidence="12 13">DSM 100619</strain>
    </source>
</reference>
<evidence type="ECO:0000256" key="1">
    <source>
        <dbReference type="ARBA" id="ARBA00004571"/>
    </source>
</evidence>
<dbReference type="InterPro" id="IPR036942">
    <property type="entry name" value="Beta-barrel_TonB_sf"/>
</dbReference>
<dbReference type="InterPro" id="IPR041700">
    <property type="entry name" value="OMP_b-brl_3"/>
</dbReference>
<dbReference type="InterPro" id="IPR037066">
    <property type="entry name" value="Plug_dom_sf"/>
</dbReference>
<evidence type="ECO:0000256" key="5">
    <source>
        <dbReference type="ARBA" id="ARBA00022729"/>
    </source>
</evidence>
<feature type="domain" description="Outer membrane protein beta-barrel" evidence="11">
    <location>
        <begin position="324"/>
        <end position="725"/>
    </location>
</feature>
<keyword evidence="4" id="KW-0812">Transmembrane</keyword>
<dbReference type="Gene3D" id="2.40.170.20">
    <property type="entry name" value="TonB-dependent receptor, beta-barrel domain"/>
    <property type="match status" value="1"/>
</dbReference>
<evidence type="ECO:0000256" key="8">
    <source>
        <dbReference type="SAM" id="MobiDB-lite"/>
    </source>
</evidence>
<keyword evidence="13" id="KW-1185">Reference proteome</keyword>
<keyword evidence="3" id="KW-1134">Transmembrane beta strand</keyword>
<dbReference type="RefSeq" id="WP_252761459.1">
    <property type="nucleotide sequence ID" value="NZ_JAMXLY010000039.1"/>
</dbReference>
<dbReference type="InterPro" id="IPR039426">
    <property type="entry name" value="TonB-dep_rcpt-like"/>
</dbReference>
<keyword evidence="2" id="KW-0813">Transport</keyword>
<feature type="signal peptide" evidence="9">
    <location>
        <begin position="1"/>
        <end position="21"/>
    </location>
</feature>
<evidence type="ECO:0000313" key="13">
    <source>
        <dbReference type="Proteomes" id="UP001204015"/>
    </source>
</evidence>
<feature type="region of interest" description="Disordered" evidence="8">
    <location>
        <begin position="746"/>
        <end position="766"/>
    </location>
</feature>
<dbReference type="Pfam" id="PF14905">
    <property type="entry name" value="OMP_b-brl_3"/>
    <property type="match status" value="1"/>
</dbReference>
<evidence type="ECO:0000259" key="10">
    <source>
        <dbReference type="Pfam" id="PF07715"/>
    </source>
</evidence>
<evidence type="ECO:0000256" key="4">
    <source>
        <dbReference type="ARBA" id="ARBA00022692"/>
    </source>
</evidence>
<protein>
    <submittedName>
        <fullName evidence="12">TonB-dependent receptor</fullName>
    </submittedName>
</protein>
<keyword evidence="12" id="KW-0675">Receptor</keyword>
<evidence type="ECO:0000256" key="9">
    <source>
        <dbReference type="SAM" id="SignalP"/>
    </source>
</evidence>
<evidence type="ECO:0000256" key="7">
    <source>
        <dbReference type="ARBA" id="ARBA00023237"/>
    </source>
</evidence>
<evidence type="ECO:0000256" key="6">
    <source>
        <dbReference type="ARBA" id="ARBA00023136"/>
    </source>
</evidence>
<keyword evidence="5 9" id="KW-0732">Signal</keyword>
<proteinExistence type="predicted"/>
<organism evidence="12 13">
    <name type="scientific">Segatella cerevisiae</name>
    <dbReference type="NCBI Taxonomy" id="2053716"/>
    <lineage>
        <taxon>Bacteria</taxon>
        <taxon>Pseudomonadati</taxon>
        <taxon>Bacteroidota</taxon>
        <taxon>Bacteroidia</taxon>
        <taxon>Bacteroidales</taxon>
        <taxon>Prevotellaceae</taxon>
        <taxon>Segatella</taxon>
    </lineage>
</organism>
<sequence length="766" mass="86394">MRKIVFQVVFLACSISLSAQSQTVQQSQDNKDRITSSTPADSTKSDSAKYWKQFNLGEVTVKAQRKLVKADIDRTSYDVQNDEDSKSRNILEILRKVPMVTVDGQDNIKIKGSSDFKIYRNGHADPSFSGSNVGQILKSIPANMIKKIEVITDPGAREDAEGTHYILNIVMNDNTKMGGVTGNLASTADLLHNSVQEDGYITTQMGKWVLSFNYGFVHLSKSLARNRQYNSTWFKESGQTLLTQMNGTDPTNAHYGDLNASYDIDSLNLFTLALGGYYYLTKSNSNGYDQMLGADGSQIYKYDANLWEPKNNSSNLHGRLDYQHKTRLNGELITASYMLSTNREKDNQQTEFSNQVNMPVDYSGYRENKDEKFVEHTFQFDYTRPFAKYHKLEIGAKYINRENKSNTSMLYDNASATTDVYSNFNHNTQIAAGYGEWIFSHKKWAAQAGMRYEYSYLNAKYPDGSGKNFHRNLHDWVPSASLKYTFSPVNSLKLSYSTFINRPDISYLNPAVVNTPTAENYGNSTLNSSRNTSFTLEFMHIQQKFTWNVSPFYTFSNNQISDVKFVRDEKTVSTYDDILHEKSFGVDAYAQIAPFLGTQISISTHLEKKFMNNHSIGLSLNAWSGTTNVSVTQNLPWNLKLSLGYGGSFGQSVSSIYGYDTNWHYHFVGLQRSFLKDDRLTVMFGADNPFDKNYTRYTNRTVQGDFAGLGQSDQHQRTLGIRISYRFGRLKASVKKVENTIQNDDIIGSSKSQAGGSTTGIGGGQK</sequence>
<feature type="compositionally biased region" description="Gly residues" evidence="8">
    <location>
        <begin position="757"/>
        <end position="766"/>
    </location>
</feature>
<dbReference type="Proteomes" id="UP001204015">
    <property type="component" value="Unassembled WGS sequence"/>
</dbReference>
<evidence type="ECO:0000256" key="2">
    <source>
        <dbReference type="ARBA" id="ARBA00022448"/>
    </source>
</evidence>
<feature type="region of interest" description="Disordered" evidence="8">
    <location>
        <begin position="22"/>
        <end position="45"/>
    </location>
</feature>
<dbReference type="InterPro" id="IPR012910">
    <property type="entry name" value="Plug_dom"/>
</dbReference>
<dbReference type="SUPFAM" id="SSF56935">
    <property type="entry name" value="Porins"/>
    <property type="match status" value="1"/>
</dbReference>
<accession>A0ABT1C060</accession>
<evidence type="ECO:0000259" key="11">
    <source>
        <dbReference type="Pfam" id="PF14905"/>
    </source>
</evidence>
<name>A0ABT1C060_9BACT</name>
<keyword evidence="6" id="KW-0472">Membrane</keyword>
<feature type="chain" id="PRO_5047096713" evidence="9">
    <location>
        <begin position="22"/>
        <end position="766"/>
    </location>
</feature>
<feature type="domain" description="TonB-dependent receptor plug" evidence="10">
    <location>
        <begin position="72"/>
        <end position="156"/>
    </location>
</feature>
<gene>
    <name evidence="12" type="ORF">NG821_09665</name>
</gene>
<comment type="subcellular location">
    <subcellularLocation>
        <location evidence="1">Cell outer membrane</location>
        <topology evidence="1">Multi-pass membrane protein</topology>
    </subcellularLocation>
</comment>